<evidence type="ECO:0008006" key="4">
    <source>
        <dbReference type="Google" id="ProtNLM"/>
    </source>
</evidence>
<accession>A0A1F8EZZ6</accession>
<feature type="transmembrane region" description="Helical" evidence="1">
    <location>
        <begin position="12"/>
        <end position="29"/>
    </location>
</feature>
<dbReference type="EMBL" id="MGJM01000014">
    <property type="protein sequence ID" value="OGN06457.1"/>
    <property type="molecule type" value="Genomic_DNA"/>
</dbReference>
<comment type="caution">
    <text evidence="2">The sequence shown here is derived from an EMBL/GenBank/DDBJ whole genome shotgun (WGS) entry which is preliminary data.</text>
</comment>
<protein>
    <recommendedName>
        <fullName evidence="4">PsbP C-terminal domain-containing protein</fullName>
    </recommendedName>
</protein>
<dbReference type="AlphaFoldDB" id="A0A1F8EZZ6"/>
<sequence>MAENNTKLTKPQLIIGAAVLVIILFFVFSKKPVTEQAPNLQEQNKTSQEVEQKVGEYFTDNSSWKEFNSPVGKFKATFPAYPTHKTENFDIPGTGLALKYDTYTVQTSDGTTYAVNTTVYPSGVDVPDQEIVLEAGLNGMLATSDRFKLISSSLTYHNGHRALDFFVTNNEMGYFKGKIIAAEPTFYQVMIGCISQSCDENNYNKFINSFVIQ</sequence>
<evidence type="ECO:0000313" key="3">
    <source>
        <dbReference type="Proteomes" id="UP000177605"/>
    </source>
</evidence>
<keyword evidence="1" id="KW-1133">Transmembrane helix</keyword>
<organism evidence="2 3">
    <name type="scientific">Candidatus Yanofskybacteria bacterium RIFCSPHIGHO2_01_FULL_48_25b</name>
    <dbReference type="NCBI Taxonomy" id="1802672"/>
    <lineage>
        <taxon>Bacteria</taxon>
        <taxon>Candidatus Yanofskyibacteriota</taxon>
    </lineage>
</organism>
<gene>
    <name evidence="2" type="ORF">A2669_01695</name>
</gene>
<proteinExistence type="predicted"/>
<name>A0A1F8EZZ6_9BACT</name>
<dbReference type="Proteomes" id="UP000177605">
    <property type="component" value="Unassembled WGS sequence"/>
</dbReference>
<keyword evidence="1" id="KW-0812">Transmembrane</keyword>
<reference evidence="2 3" key="1">
    <citation type="journal article" date="2016" name="Nat. Commun.">
        <title>Thousands of microbial genomes shed light on interconnected biogeochemical processes in an aquifer system.</title>
        <authorList>
            <person name="Anantharaman K."/>
            <person name="Brown C.T."/>
            <person name="Hug L.A."/>
            <person name="Sharon I."/>
            <person name="Castelle C.J."/>
            <person name="Probst A.J."/>
            <person name="Thomas B.C."/>
            <person name="Singh A."/>
            <person name="Wilkins M.J."/>
            <person name="Karaoz U."/>
            <person name="Brodie E.L."/>
            <person name="Williams K.H."/>
            <person name="Hubbard S.S."/>
            <person name="Banfield J.F."/>
        </authorList>
    </citation>
    <scope>NUCLEOTIDE SEQUENCE [LARGE SCALE GENOMIC DNA]</scope>
</reference>
<evidence type="ECO:0000256" key="1">
    <source>
        <dbReference type="SAM" id="Phobius"/>
    </source>
</evidence>
<keyword evidence="1" id="KW-0472">Membrane</keyword>
<evidence type="ECO:0000313" key="2">
    <source>
        <dbReference type="EMBL" id="OGN06457.1"/>
    </source>
</evidence>